<protein>
    <recommendedName>
        <fullName evidence="4">Phage tail protein</fullName>
    </recommendedName>
</protein>
<feature type="coiled-coil region" evidence="1">
    <location>
        <begin position="93"/>
        <end position="162"/>
    </location>
</feature>
<gene>
    <name evidence="2" type="ORF">MTO99_06850</name>
</gene>
<proteinExistence type="predicted"/>
<evidence type="ECO:0000313" key="3">
    <source>
        <dbReference type="Proteomes" id="UP000832097"/>
    </source>
</evidence>
<evidence type="ECO:0000256" key="1">
    <source>
        <dbReference type="SAM" id="Coils"/>
    </source>
</evidence>
<evidence type="ECO:0000313" key="2">
    <source>
        <dbReference type="EMBL" id="UOE45469.1"/>
    </source>
</evidence>
<reference evidence="2 3" key="1">
    <citation type="submission" date="2022-03" db="EMBL/GenBank/DDBJ databases">
        <title>Mucilaginibacter sp. isolated from the gut of Protaetia brevitarsis seulensis larvae.</title>
        <authorList>
            <person name="Won M."/>
            <person name="Kim S.-J."/>
            <person name="Kwon S.-W."/>
        </authorList>
    </citation>
    <scope>NUCLEOTIDE SEQUENCE [LARGE SCALE GENOMIC DNA]</scope>
    <source>
        <strain evidence="2 3">CFWR-12</strain>
    </source>
</reference>
<keyword evidence="3" id="KW-1185">Reference proteome</keyword>
<dbReference type="InterPro" id="IPR027267">
    <property type="entry name" value="AH/BAR_dom_sf"/>
</dbReference>
<sequence length="721" mass="74516">MAQVGSGEVAIVPTFKGFRRAVSSEVDGSAKQASSGFTQVFAKTGTDSGKASGAGFKKAFESAADGASSKATKQLEQDVAKAARAVSTARLKEQDAAGKVRVAEKQLAEAREKYAADSSQVVRAQERLESATRQLGAANERTQDSTNDLRQAQKRLADAADDVGDEFEEAGRSSGNRFTSGFGKLIAGVSIGSFIGNFASNVMSSIGNAIQDGLRAGFDFLRDSVSLASDLQQSMGAVDAVFKDNAGTIRDWAAGAAQAVGLSTSSYNEFATVVGAQLKNMAIPLDEVTGLTGGLIELGADLAAQFGGSTADAVSAISSLLRGERDPIERYGVSMKQVDINARLAAQGLSGLEGEALKQAEAQAALAILMEQTADAQGTFGRESDTLAGQQARLTAEWENAQAKLGTALIPALTTLTDMANTTLIPVLNEVIEQVGPLLGQALADSAPMIGDLITEIAPLLPELARMGAELLPLIIQGLIDISPFLIDMAKNFATNWEILNGFLSWLDGDSTFEEFMTTVMNGAGSLVEFGNQVGSVISGVTGWFAHLAASIGAAVATAVNWVTGLRDKVVDAVRGAGDWLYNSGKAIIEGFINGIKSMLGSVGDAVGGVLDFAKSFFPHSPAKRGPLSGAGWRSIAEGGASLIEQFEAGFGDGPAVPFALSSPSAASASAVGAGGLWLRPGDRLTLVVEGTPLTAVVQAGIGAYDRAQQQASVRRFRGGA</sequence>
<dbReference type="Gene3D" id="1.20.1270.60">
    <property type="entry name" value="Arfaptin homology (AH) domain/BAR domain"/>
    <property type="match status" value="1"/>
</dbReference>
<keyword evidence="1" id="KW-0175">Coiled coil</keyword>
<dbReference type="RefSeq" id="WP_243558068.1">
    <property type="nucleotide sequence ID" value="NZ_CP094528.1"/>
</dbReference>
<evidence type="ECO:0008006" key="4">
    <source>
        <dbReference type="Google" id="ProtNLM"/>
    </source>
</evidence>
<dbReference type="EMBL" id="CP094528">
    <property type="protein sequence ID" value="UOE45469.1"/>
    <property type="molecule type" value="Genomic_DNA"/>
</dbReference>
<organism evidence="2 3">
    <name type="scientific">Agromyces larvae</name>
    <dbReference type="NCBI Taxonomy" id="2929802"/>
    <lineage>
        <taxon>Bacteria</taxon>
        <taxon>Bacillati</taxon>
        <taxon>Actinomycetota</taxon>
        <taxon>Actinomycetes</taxon>
        <taxon>Micrococcales</taxon>
        <taxon>Microbacteriaceae</taxon>
        <taxon>Agromyces</taxon>
    </lineage>
</organism>
<name>A0ABY4C2C3_9MICO</name>
<accession>A0ABY4C2C3</accession>
<dbReference type="Proteomes" id="UP000832097">
    <property type="component" value="Chromosome"/>
</dbReference>